<feature type="transmembrane region" description="Helical" evidence="10">
    <location>
        <begin position="889"/>
        <end position="907"/>
    </location>
</feature>
<keyword evidence="4 10" id="KW-0812">Transmembrane</keyword>
<dbReference type="PANTHER" id="PTHR24223">
    <property type="entry name" value="ATP-BINDING CASSETTE SUB-FAMILY C"/>
    <property type="match status" value="1"/>
</dbReference>
<dbReference type="Gene3D" id="3.40.50.300">
    <property type="entry name" value="P-loop containing nucleotide triphosphate hydrolases"/>
    <property type="match status" value="2"/>
</dbReference>
<feature type="transmembrane region" description="Helical" evidence="10">
    <location>
        <begin position="245"/>
        <end position="265"/>
    </location>
</feature>
<evidence type="ECO:0000256" key="6">
    <source>
        <dbReference type="ARBA" id="ARBA00022840"/>
    </source>
</evidence>
<feature type="transmembrane region" description="Helical" evidence="10">
    <location>
        <begin position="136"/>
        <end position="157"/>
    </location>
</feature>
<dbReference type="SUPFAM" id="SSF52540">
    <property type="entry name" value="P-loop containing nucleoside triphosphate hydrolases"/>
    <property type="match status" value="2"/>
</dbReference>
<dbReference type="SMART" id="SM00382">
    <property type="entry name" value="AAA"/>
    <property type="match status" value="2"/>
</dbReference>
<dbReference type="InterPro" id="IPR036640">
    <property type="entry name" value="ABC1_TM_sf"/>
</dbReference>
<comment type="caution">
    <text evidence="13">The sequence shown here is derived from an EMBL/GenBank/DDBJ whole genome shotgun (WGS) entry which is preliminary data.</text>
</comment>
<dbReference type="Pfam" id="PF00664">
    <property type="entry name" value="ABC_membrane"/>
    <property type="match status" value="2"/>
</dbReference>
<evidence type="ECO:0000256" key="1">
    <source>
        <dbReference type="ARBA" id="ARBA00004141"/>
    </source>
</evidence>
<keyword evidence="8 10" id="KW-0472">Membrane</keyword>
<feature type="domain" description="ABC transporter" evidence="11">
    <location>
        <begin position="467"/>
        <end position="693"/>
    </location>
</feature>
<dbReference type="Proteomes" id="UP001642464">
    <property type="component" value="Unassembled WGS sequence"/>
</dbReference>
<dbReference type="CDD" id="cd18579">
    <property type="entry name" value="ABC_6TM_ABCC_D1"/>
    <property type="match status" value="1"/>
</dbReference>
<dbReference type="InterPro" id="IPR003439">
    <property type="entry name" value="ABC_transporter-like_ATP-bd"/>
</dbReference>
<gene>
    <name evidence="13" type="ORF">SCF082_LOCUS1190</name>
</gene>
<feature type="transmembrane region" description="Helical" evidence="10">
    <location>
        <begin position="220"/>
        <end position="239"/>
    </location>
</feature>
<dbReference type="InterPro" id="IPR044746">
    <property type="entry name" value="ABCC_6TM_D1"/>
</dbReference>
<evidence type="ECO:0000313" key="13">
    <source>
        <dbReference type="EMBL" id="CAK8987974.1"/>
    </source>
</evidence>
<feature type="compositionally biased region" description="Low complexity" evidence="9">
    <location>
        <begin position="707"/>
        <end position="723"/>
    </location>
</feature>
<accession>A0ABP0HCQ0</accession>
<name>A0ABP0HCQ0_9DINO</name>
<dbReference type="CDD" id="cd03250">
    <property type="entry name" value="ABCC_MRP_domain1"/>
    <property type="match status" value="1"/>
</dbReference>
<evidence type="ECO:0000256" key="2">
    <source>
        <dbReference type="ARBA" id="ARBA00009726"/>
    </source>
</evidence>
<dbReference type="InterPro" id="IPR003593">
    <property type="entry name" value="AAA+_ATPase"/>
</dbReference>
<feature type="transmembrane region" description="Helical" evidence="10">
    <location>
        <begin position="913"/>
        <end position="935"/>
    </location>
</feature>
<dbReference type="CDD" id="cd03244">
    <property type="entry name" value="ABCC_MRP_domain2"/>
    <property type="match status" value="1"/>
</dbReference>
<evidence type="ECO:0000256" key="9">
    <source>
        <dbReference type="SAM" id="MobiDB-lite"/>
    </source>
</evidence>
<feature type="domain" description="ABC transmembrane type-1" evidence="12">
    <location>
        <begin position="107"/>
        <end position="386"/>
    </location>
</feature>
<evidence type="ECO:0000256" key="3">
    <source>
        <dbReference type="ARBA" id="ARBA00022448"/>
    </source>
</evidence>
<evidence type="ECO:0000256" key="4">
    <source>
        <dbReference type="ARBA" id="ARBA00022692"/>
    </source>
</evidence>
<feature type="transmembrane region" description="Helical" evidence="10">
    <location>
        <begin position="106"/>
        <end position="124"/>
    </location>
</feature>
<dbReference type="InterPro" id="IPR044726">
    <property type="entry name" value="ABCC_6TM_D2"/>
</dbReference>
<dbReference type="Gene3D" id="1.20.1560.10">
    <property type="entry name" value="ABC transporter type 1, transmembrane domain"/>
    <property type="match status" value="2"/>
</dbReference>
<feature type="compositionally biased region" description="Basic and acidic residues" evidence="9">
    <location>
        <begin position="742"/>
        <end position="752"/>
    </location>
</feature>
<feature type="compositionally biased region" description="Acidic residues" evidence="9">
    <location>
        <begin position="453"/>
        <end position="473"/>
    </location>
</feature>
<evidence type="ECO:0000256" key="10">
    <source>
        <dbReference type="SAM" id="Phobius"/>
    </source>
</evidence>
<dbReference type="PROSITE" id="PS50929">
    <property type="entry name" value="ABC_TM1F"/>
    <property type="match status" value="2"/>
</dbReference>
<comment type="similarity">
    <text evidence="2">Belongs to the ABC transporter superfamily. ABCC family. Conjugate transporter (TC 3.A.1.208) subfamily.</text>
</comment>
<evidence type="ECO:0000259" key="12">
    <source>
        <dbReference type="PROSITE" id="PS50929"/>
    </source>
</evidence>
<evidence type="ECO:0000256" key="8">
    <source>
        <dbReference type="ARBA" id="ARBA00023136"/>
    </source>
</evidence>
<keyword evidence="7 10" id="KW-1133">Transmembrane helix</keyword>
<evidence type="ECO:0000256" key="5">
    <source>
        <dbReference type="ARBA" id="ARBA00022741"/>
    </source>
</evidence>
<feature type="transmembrane region" description="Helical" evidence="10">
    <location>
        <begin position="329"/>
        <end position="349"/>
    </location>
</feature>
<dbReference type="InterPro" id="IPR050173">
    <property type="entry name" value="ABC_transporter_C-like"/>
</dbReference>
<reference evidence="13 14" key="1">
    <citation type="submission" date="2024-02" db="EMBL/GenBank/DDBJ databases">
        <authorList>
            <person name="Chen Y."/>
            <person name="Shah S."/>
            <person name="Dougan E. K."/>
            <person name="Thang M."/>
            <person name="Chan C."/>
        </authorList>
    </citation>
    <scope>NUCLEOTIDE SEQUENCE [LARGE SCALE GENOMIC DNA]</scope>
</reference>
<sequence length="1344" mass="149869">MDLESARGAAIPLSLEALEPLAPYQGSCFSRLFLTWVFPLLRRSLRAERLQPSELFEVEGEAHPEVLQRAFQDQWREQVRAGRGRPGWRLLKVLWRLHVPRLRRLWLLRVLQAILEFSFPLFLYKLVQFVEEEHASLWEGLLLSLLLFLAEAATALLDASASLGLQSCGNRIRASLTASIFRKVILLRSDSMMNFSSGKLNNMITTDADKAKRALRELHVLLLTAPLQVVISLVSLHGLMGASVFIGLSWMGVVILLNPALMYIMNRIDETQQAKTDERVRQVSEIISSINIIKCYGWEEPATAKVEEARSAELLWLWRLYSIYTVFEAIWTSIVPCCTALMFASYWWLHPEESLVARQAFTAIALMNMVQEPLFQIPWVLNLMVEANVAAKRIESLFFLAESQLPAIKGIPSFCALEQADEEGLEDRNQRSVLDDQTVVVFEKANFTWTREDEGDASSGSEDDDDERGEDADAEARGRSFHLRDLSFTVPRGAMVGIVGATGAGKSSLLQALLGEMPKEDSGAAEVSHQKPLSFLPQQPWIFNATVRQNILFGEPYSEAHYAECLRCCSLNSDLEQLASGDQTRVGEKGVALSGGQKARVCLARACYRLHSSSIFLLDDPYSALDAHVAKSVHEDAILGLLGKKTRIVAMNRLEFASSCDLLLVLEDGKISAMGPYDVLRRSSRILKGLLRAQGLEPEHSGESPTSDPSPRLDAAPPLLARATSGEGARPVATEETEEMEGGAKEDTEEERATGQVKKEVFFYYLRSMGGCRTVSLLVALYTFSEIVNLLQPIWLATWTAAVSQSGSLDRGETTHYLSIYVFLAIVVVVLSTCRDLGGNIFGFRAARRLHRQMFESVLHAPMSFFQETPQGRIINRFSKDTSEIDKEVVWQMIFTFVPLLSVLGNFAMVGGIAYGAFVAFLPAFYFYFLLWKYYNKAVLDVKRISKVQSSPVYDHFNNLCRENAIAVVRAFRQAEPQCALSDHLLAEQQRADYSQMYLSQWFSLRIDHLGCLLLLLVSLFVTLGRGSLIQASAAALVLNFAGECTGSIESLIGQIAEFGIAFNAVERVQFYATQLPQEAARIGVARPPRGWPSQGRLEVQDLKVRYKVDQPLVLKGLSFVTSPGERLGVVGRTGAGKSSLLLALLRIVEPQTGSQLRLDGEDMLQLGLQDLRRGIAMIPQEPVLFQETLRYNCDPFDEHRSDDIWMALEEAQLAGWVREQFGREESKEKCLSLEIKEGGQNLSVGQRQMVAIARAVLRRSKLVVLDEATAAIDAQTDAEIQLAIRRCFQGATSLTIAHRLQTILDCDRIMVLSQGQIVELDSPEALRVQEGGIFRGMLESAEE</sequence>
<dbReference type="PROSITE" id="PS00211">
    <property type="entry name" value="ABC_TRANSPORTER_1"/>
    <property type="match status" value="1"/>
</dbReference>
<feature type="region of interest" description="Disordered" evidence="9">
    <location>
        <begin position="451"/>
        <end position="476"/>
    </location>
</feature>
<dbReference type="PROSITE" id="PS50893">
    <property type="entry name" value="ABC_TRANSPORTER_2"/>
    <property type="match status" value="2"/>
</dbReference>
<dbReference type="Pfam" id="PF00005">
    <property type="entry name" value="ABC_tran"/>
    <property type="match status" value="2"/>
</dbReference>
<dbReference type="InterPro" id="IPR011527">
    <property type="entry name" value="ABC1_TM_dom"/>
</dbReference>
<dbReference type="PANTHER" id="PTHR24223:SF456">
    <property type="entry name" value="MULTIDRUG RESISTANCE-ASSOCIATED PROTEIN LETHAL(2)03659"/>
    <property type="match status" value="1"/>
</dbReference>
<proteinExistence type="inferred from homology"/>
<dbReference type="InterPro" id="IPR027417">
    <property type="entry name" value="P-loop_NTPase"/>
</dbReference>
<evidence type="ECO:0000259" key="11">
    <source>
        <dbReference type="PROSITE" id="PS50893"/>
    </source>
</evidence>
<dbReference type="InterPro" id="IPR017871">
    <property type="entry name" value="ABC_transporter-like_CS"/>
</dbReference>
<keyword evidence="3" id="KW-0813">Transport</keyword>
<keyword evidence="14" id="KW-1185">Reference proteome</keyword>
<feature type="domain" description="ABC transmembrane type-1" evidence="12">
    <location>
        <begin position="777"/>
        <end position="1059"/>
    </location>
</feature>
<dbReference type="EMBL" id="CAXAMM010000559">
    <property type="protein sequence ID" value="CAK8987974.1"/>
    <property type="molecule type" value="Genomic_DNA"/>
</dbReference>
<protein>
    <submittedName>
        <fullName evidence="13">Uncharacterized protein</fullName>
    </submittedName>
</protein>
<keyword evidence="5" id="KW-0547">Nucleotide-binding</keyword>
<feature type="transmembrane region" description="Helical" evidence="10">
    <location>
        <begin position="818"/>
        <end position="844"/>
    </location>
</feature>
<feature type="domain" description="ABC transporter" evidence="11">
    <location>
        <begin position="1098"/>
        <end position="1340"/>
    </location>
</feature>
<organism evidence="13 14">
    <name type="scientific">Durusdinium trenchii</name>
    <dbReference type="NCBI Taxonomy" id="1381693"/>
    <lineage>
        <taxon>Eukaryota</taxon>
        <taxon>Sar</taxon>
        <taxon>Alveolata</taxon>
        <taxon>Dinophyceae</taxon>
        <taxon>Suessiales</taxon>
        <taxon>Symbiodiniaceae</taxon>
        <taxon>Durusdinium</taxon>
    </lineage>
</organism>
<keyword evidence="6" id="KW-0067">ATP-binding</keyword>
<feature type="region of interest" description="Disordered" evidence="9">
    <location>
        <begin position="695"/>
        <end position="752"/>
    </location>
</feature>
<feature type="transmembrane region" description="Helical" evidence="10">
    <location>
        <begin position="1007"/>
        <end position="1025"/>
    </location>
</feature>
<dbReference type="CDD" id="cd18580">
    <property type="entry name" value="ABC_6TM_ABCC_D2"/>
    <property type="match status" value="1"/>
</dbReference>
<evidence type="ECO:0000256" key="7">
    <source>
        <dbReference type="ARBA" id="ARBA00022989"/>
    </source>
</evidence>
<dbReference type="SUPFAM" id="SSF90123">
    <property type="entry name" value="ABC transporter transmembrane region"/>
    <property type="match status" value="2"/>
</dbReference>
<comment type="subcellular location">
    <subcellularLocation>
        <location evidence="1">Membrane</location>
        <topology evidence="1">Multi-pass membrane protein</topology>
    </subcellularLocation>
</comment>
<evidence type="ECO:0000313" key="14">
    <source>
        <dbReference type="Proteomes" id="UP001642464"/>
    </source>
</evidence>